<feature type="domain" description="C3H1-type" evidence="6">
    <location>
        <begin position="39"/>
        <end position="67"/>
    </location>
</feature>
<keyword evidence="3 4" id="KW-0862">Zinc</keyword>
<accession>A0ABR4ES39</accession>
<keyword evidence="8" id="KW-1185">Reference proteome</keyword>
<dbReference type="InterPro" id="IPR036855">
    <property type="entry name" value="Znf_CCCH_sf"/>
</dbReference>
<dbReference type="Gene3D" id="4.10.1000.10">
    <property type="entry name" value="Zinc finger, CCCH-type"/>
    <property type="match status" value="1"/>
</dbReference>
<reference evidence="7 8" key="1">
    <citation type="submission" date="2024-03" db="EMBL/GenBank/DDBJ databases">
        <title>A high-quality draft genome sequence of Diaporthe vaccinii, a causative agent of upright dieback and viscid rot disease in cranberry plants.</title>
        <authorList>
            <person name="Sarrasin M."/>
            <person name="Lang B.F."/>
            <person name="Burger G."/>
        </authorList>
    </citation>
    <scope>NUCLEOTIDE SEQUENCE [LARGE SCALE GENOMIC DNA]</scope>
    <source>
        <strain evidence="7 8">IS7</strain>
    </source>
</reference>
<evidence type="ECO:0000313" key="7">
    <source>
        <dbReference type="EMBL" id="KAL2285257.1"/>
    </source>
</evidence>
<evidence type="ECO:0000256" key="2">
    <source>
        <dbReference type="ARBA" id="ARBA00022771"/>
    </source>
</evidence>
<evidence type="ECO:0000256" key="3">
    <source>
        <dbReference type="ARBA" id="ARBA00022833"/>
    </source>
</evidence>
<feature type="compositionally biased region" description="Basic and acidic residues" evidence="5">
    <location>
        <begin position="493"/>
        <end position="509"/>
    </location>
</feature>
<evidence type="ECO:0000256" key="5">
    <source>
        <dbReference type="SAM" id="MobiDB-lite"/>
    </source>
</evidence>
<dbReference type="EMBL" id="JBAWTH010000031">
    <property type="protein sequence ID" value="KAL2285257.1"/>
    <property type="molecule type" value="Genomic_DNA"/>
</dbReference>
<feature type="zinc finger region" description="C3H1-type" evidence="4">
    <location>
        <begin position="39"/>
        <end position="67"/>
    </location>
</feature>
<dbReference type="SUPFAM" id="SSF90229">
    <property type="entry name" value="CCCH zinc finger"/>
    <property type="match status" value="1"/>
</dbReference>
<proteinExistence type="predicted"/>
<keyword evidence="2 4" id="KW-0863">Zinc-finger</keyword>
<name>A0ABR4ES39_9PEZI</name>
<organism evidence="7 8">
    <name type="scientific">Diaporthe vaccinii</name>
    <dbReference type="NCBI Taxonomy" id="105482"/>
    <lineage>
        <taxon>Eukaryota</taxon>
        <taxon>Fungi</taxon>
        <taxon>Dikarya</taxon>
        <taxon>Ascomycota</taxon>
        <taxon>Pezizomycotina</taxon>
        <taxon>Sordariomycetes</taxon>
        <taxon>Sordariomycetidae</taxon>
        <taxon>Diaporthales</taxon>
        <taxon>Diaporthaceae</taxon>
        <taxon>Diaporthe</taxon>
        <taxon>Diaporthe eres species complex</taxon>
    </lineage>
</organism>
<feature type="compositionally biased region" description="Polar residues" evidence="5">
    <location>
        <begin position="15"/>
        <end position="37"/>
    </location>
</feature>
<comment type="caution">
    <text evidence="7">The sequence shown here is derived from an EMBL/GenBank/DDBJ whole genome shotgun (WGS) entry which is preliminary data.</text>
</comment>
<evidence type="ECO:0000313" key="8">
    <source>
        <dbReference type="Proteomes" id="UP001600888"/>
    </source>
</evidence>
<feature type="region of interest" description="Disordered" evidence="5">
    <location>
        <begin position="1"/>
        <end position="46"/>
    </location>
</feature>
<sequence length="667" mass="74865">MASLDPVPATMDLATASTGESSSTPPNANHQQPNGSRRQNKDKPCHFFRDKGRCHFGNLCKFSHDRTQDTSSPAKAPPKIDPAVRQSEDKLRTWLRLLNANYAPRRRPSDIGRFFELALELMDGDLGASQETIRKLATDPGLEFIKEVAEGSIPEAVGSEAKINLWKSQIKPLFDLVTHPRFVDSNVLEQEVIGIHLFVLGANATRTSKLFDFVVDMAQTWQDDTLMSVLEPCLAVLFRLVDCNTTNIVHETFHRLVDRFDVLLAKSSKSVDNVSKLQAVKYLDYLHRRLGVGKDMKEAKDKKPAPVRAEEFVLMQDLPGQLSRDGPRHDNDYAEISKISIMPTYQEITATRNEYLPTTDPSQWHLPGIRGRVDREFRLLREDTVGQLRDAVGDMLARLRNPGRQEHRVSQNSARTSIYDDATVQSLRLDKDRGLELTVRCRQPDVARRMDNKQRQLWWEESRRLQPGALACVIDVAGMILFLVVADSTLRTGKDAPKNGRHDPARAEADNQGPAKLTLSSDKDHLYINMHLVGKSRGDATRVLAWFREIGNTPNKRLVEFPGVLLPSFQYTLEALQELSRKPDLPFADLIAPESTSPAESVNIPPPLFARAPGFTFDMKCLAVDHKEFPVDISNVPTVEEVSSRTGLDATQSEALLNTVSREVSLM</sequence>
<dbReference type="Proteomes" id="UP001600888">
    <property type="component" value="Unassembled WGS sequence"/>
</dbReference>
<dbReference type="InterPro" id="IPR000571">
    <property type="entry name" value="Znf_CCCH"/>
</dbReference>
<feature type="region of interest" description="Disordered" evidence="5">
    <location>
        <begin position="493"/>
        <end position="516"/>
    </location>
</feature>
<evidence type="ECO:0000259" key="6">
    <source>
        <dbReference type="PROSITE" id="PS50103"/>
    </source>
</evidence>
<protein>
    <recommendedName>
        <fullName evidence="6">C3H1-type domain-containing protein</fullName>
    </recommendedName>
</protein>
<evidence type="ECO:0000256" key="1">
    <source>
        <dbReference type="ARBA" id="ARBA00022723"/>
    </source>
</evidence>
<dbReference type="Pfam" id="PF00642">
    <property type="entry name" value="zf-CCCH"/>
    <property type="match status" value="1"/>
</dbReference>
<evidence type="ECO:0000256" key="4">
    <source>
        <dbReference type="PROSITE-ProRule" id="PRU00723"/>
    </source>
</evidence>
<keyword evidence="1 4" id="KW-0479">Metal-binding</keyword>
<gene>
    <name evidence="7" type="ORF">FJTKL_08217</name>
</gene>
<dbReference type="PROSITE" id="PS50103">
    <property type="entry name" value="ZF_C3H1"/>
    <property type="match status" value="1"/>
</dbReference>